<dbReference type="EMBL" id="AP017470">
    <property type="protein sequence ID" value="BBB31986.1"/>
    <property type="molecule type" value="Genomic_DNA"/>
</dbReference>
<dbReference type="InterPro" id="IPR002562">
    <property type="entry name" value="3'-5'_exonuclease_dom"/>
</dbReference>
<dbReference type="SUPFAM" id="SSF53098">
    <property type="entry name" value="Ribonuclease H-like"/>
    <property type="match status" value="1"/>
</dbReference>
<dbReference type="PANTHER" id="PTHR47765">
    <property type="entry name" value="3'-5' EXONUCLEASE DOMAIN-CONTAINING PROTEIN"/>
    <property type="match status" value="1"/>
</dbReference>
<proteinExistence type="predicted"/>
<dbReference type="GO" id="GO:0006139">
    <property type="term" value="P:nucleobase-containing compound metabolic process"/>
    <property type="evidence" value="ECO:0007669"/>
    <property type="project" value="InterPro"/>
</dbReference>
<dbReference type="RefSeq" id="WP_201328318.1">
    <property type="nucleotide sequence ID" value="NZ_AP017470.1"/>
</dbReference>
<evidence type="ECO:0000259" key="1">
    <source>
        <dbReference type="SMART" id="SM00474"/>
    </source>
</evidence>
<feature type="domain" description="3'-5' exonuclease" evidence="1">
    <location>
        <begin position="1"/>
        <end position="171"/>
    </location>
</feature>
<dbReference type="GO" id="GO:0008408">
    <property type="term" value="F:3'-5' exonuclease activity"/>
    <property type="evidence" value="ECO:0007669"/>
    <property type="project" value="InterPro"/>
</dbReference>
<dbReference type="InterPro" id="IPR012337">
    <property type="entry name" value="RNaseH-like_sf"/>
</dbReference>
<dbReference type="InterPro" id="IPR036397">
    <property type="entry name" value="RNaseH_sf"/>
</dbReference>
<dbReference type="PANTHER" id="PTHR47765:SF2">
    <property type="entry name" value="EXONUCLEASE MUT-7 HOMOLOG"/>
    <property type="match status" value="1"/>
</dbReference>
<reference evidence="2 3" key="1">
    <citation type="journal article" date="2012" name="Extremophiles">
        <title>Thermotomaculum hydrothermale gen. nov., sp. nov., a novel heterotrophic thermophile within the phylum Acidobacteria from a deep-sea hydrothermal vent chimney in the Southern Okinawa Trough.</title>
        <authorList>
            <person name="Izumi H."/>
            <person name="Nunoura T."/>
            <person name="Miyazaki M."/>
            <person name="Mino S."/>
            <person name="Toki T."/>
            <person name="Takai K."/>
            <person name="Sako Y."/>
            <person name="Sawabe T."/>
            <person name="Nakagawa S."/>
        </authorList>
    </citation>
    <scope>NUCLEOTIDE SEQUENCE [LARGE SCALE GENOMIC DNA]</scope>
    <source>
        <strain evidence="2 3">AC55</strain>
    </source>
</reference>
<sequence length="469" mass="55161">MILVDTIYKLEKAKEKILNANVLGVDIETFDYKKKDFGTIRLVQVAVDDEVYVFDLLKVPLPDYLKEVFESKEKTKVFHFGFFDMSHLIKKYGCRFENTFCTLNGTKVLSCGLNVKYSLKNVAKMFLGEEIDKTEQQSDWGGELTESQIAYASKDASILLRLYRVQSEYIEKKKLRKIVNLENAIQRIDAFNFSERFFPESERVEKALKEIEENYFRGLNFKEIEKAKRIPQVLKEKREEYLFLTKLKEKGFYPQFRSRWNTNGFFYQRNYSEGIKDYFEGVKIVKFFNLELPAIHANARDFKSVELYSSEDFFNTRDFLLLKAIGLRDTDLMAEYSHLVNDFRDKIPGIIRWHKKMFSLLAERKPVRVASGKIIHTKNYLIEYKEGRDKEIRDREGFISFLVDATVSDFIKGFVALLEKSGARVLQVDSRKNCVEVLNCDNKTIENAIQKASNLFFKEKLFPHFYSIE</sequence>
<dbReference type="SMART" id="SM00474">
    <property type="entry name" value="35EXOc"/>
    <property type="match status" value="1"/>
</dbReference>
<dbReference type="Pfam" id="PF01612">
    <property type="entry name" value="DNA_pol_A_exo1"/>
    <property type="match status" value="1"/>
</dbReference>
<dbReference type="KEGG" id="thyd:TTHT_0372"/>
<gene>
    <name evidence="2" type="ORF">TTHT_0372</name>
</gene>
<organism evidence="2 3">
    <name type="scientific">Thermotomaculum hydrothermale</name>
    <dbReference type="NCBI Taxonomy" id="981385"/>
    <lineage>
        <taxon>Bacteria</taxon>
        <taxon>Pseudomonadati</taxon>
        <taxon>Acidobacteriota</taxon>
        <taxon>Holophagae</taxon>
        <taxon>Thermotomaculales</taxon>
        <taxon>Thermotomaculaceae</taxon>
        <taxon>Thermotomaculum</taxon>
    </lineage>
</organism>
<accession>A0A7R6PMT8</accession>
<dbReference type="Proteomes" id="UP000595564">
    <property type="component" value="Chromosome"/>
</dbReference>
<evidence type="ECO:0000313" key="2">
    <source>
        <dbReference type="EMBL" id="BBB31986.1"/>
    </source>
</evidence>
<name>A0A7R6PMT8_9BACT</name>
<dbReference type="AlphaFoldDB" id="A0A7R6PMT8"/>
<evidence type="ECO:0000313" key="3">
    <source>
        <dbReference type="Proteomes" id="UP000595564"/>
    </source>
</evidence>
<keyword evidence="3" id="KW-1185">Reference proteome</keyword>
<protein>
    <recommendedName>
        <fullName evidence="1">3'-5' exonuclease domain-containing protein</fullName>
    </recommendedName>
</protein>
<dbReference type="InterPro" id="IPR052408">
    <property type="entry name" value="Exonuclease_MUT-7-like"/>
</dbReference>
<dbReference type="GO" id="GO:0003676">
    <property type="term" value="F:nucleic acid binding"/>
    <property type="evidence" value="ECO:0007669"/>
    <property type="project" value="InterPro"/>
</dbReference>
<dbReference type="Gene3D" id="3.30.420.10">
    <property type="entry name" value="Ribonuclease H-like superfamily/Ribonuclease H"/>
    <property type="match status" value="1"/>
</dbReference>